<evidence type="ECO:0000259" key="1">
    <source>
        <dbReference type="Pfam" id="PF20209"/>
    </source>
</evidence>
<gene>
    <name evidence="2" type="ORF">DEBURN_LOCUS9531</name>
</gene>
<proteinExistence type="predicted"/>
<dbReference type="AlphaFoldDB" id="A0A9N9CIN0"/>
<accession>A0A9N9CIN0</accession>
<keyword evidence="3" id="KW-1185">Reference proteome</keyword>
<feature type="domain" description="DUF6570" evidence="1">
    <location>
        <begin position="139"/>
        <end position="170"/>
    </location>
</feature>
<dbReference type="Proteomes" id="UP000789706">
    <property type="component" value="Unassembled WGS sequence"/>
</dbReference>
<comment type="caution">
    <text evidence="2">The sequence shown here is derived from an EMBL/GenBank/DDBJ whole genome shotgun (WGS) entry which is preliminary data.</text>
</comment>
<organism evidence="2 3">
    <name type="scientific">Diversispora eburnea</name>
    <dbReference type="NCBI Taxonomy" id="1213867"/>
    <lineage>
        <taxon>Eukaryota</taxon>
        <taxon>Fungi</taxon>
        <taxon>Fungi incertae sedis</taxon>
        <taxon>Mucoromycota</taxon>
        <taxon>Glomeromycotina</taxon>
        <taxon>Glomeromycetes</taxon>
        <taxon>Diversisporales</taxon>
        <taxon>Diversisporaceae</taxon>
        <taxon>Diversispora</taxon>
    </lineage>
</organism>
<sequence>MLIFDYIRNEAIVSNDFKSKRKRQKAIRRADVNYHQPEFRDNTSCDLLRELTCAVCSGLFSFEYLNTVSVQEICLPLLEVNKYLERSFFEIDFVYGHPYIDKSGYKILFNRNGFVKNDDNENPFDLRLCNNCKQSLKAGNTPIFSLANMWIGTAPQCLQKLTIPEQLLISTELTSLSKILPLPVYRLCDHLKVVFVGGGQPSDEQLKKLINHNILYKNVKLDKTALESLPENGVPTALLVTTVMVNVDPEKIEHYTGYTTDPINEYNMNNDLDGISDKEMSNEKNISRLYDPITELRNSGVTYTDNIPISEQERTLKLLEKIIQELTDDKQICSHIILIPHSNVPRNEYTDLSLLPTAFLTLFPYGVGGHEDNFRKYHIPFKQYVKHLLRVHDFKFRHHRSFIFTTFDIYTYFHDKSFMKTANKYIL</sequence>
<dbReference type="Pfam" id="PF20209">
    <property type="entry name" value="DUF6570"/>
    <property type="match status" value="1"/>
</dbReference>
<evidence type="ECO:0000313" key="3">
    <source>
        <dbReference type="Proteomes" id="UP000789706"/>
    </source>
</evidence>
<dbReference type="EMBL" id="CAJVPK010001884">
    <property type="protein sequence ID" value="CAG8601278.1"/>
    <property type="molecule type" value="Genomic_DNA"/>
</dbReference>
<dbReference type="InterPro" id="IPR046700">
    <property type="entry name" value="DUF6570"/>
</dbReference>
<protein>
    <submittedName>
        <fullName evidence="2">1976_t:CDS:1</fullName>
    </submittedName>
</protein>
<dbReference type="OrthoDB" id="2282872at2759"/>
<reference evidence="2" key="1">
    <citation type="submission" date="2021-06" db="EMBL/GenBank/DDBJ databases">
        <authorList>
            <person name="Kallberg Y."/>
            <person name="Tangrot J."/>
            <person name="Rosling A."/>
        </authorList>
    </citation>
    <scope>NUCLEOTIDE SEQUENCE</scope>
    <source>
        <strain evidence="2">AZ414A</strain>
    </source>
</reference>
<name>A0A9N9CIN0_9GLOM</name>
<evidence type="ECO:0000313" key="2">
    <source>
        <dbReference type="EMBL" id="CAG8601278.1"/>
    </source>
</evidence>